<dbReference type="AlphaFoldDB" id="A0A2W2BJD2"/>
<protein>
    <submittedName>
        <fullName evidence="1">Uncharacterized protein</fullName>
    </submittedName>
</protein>
<dbReference type="RefSeq" id="WP_111257536.1">
    <property type="nucleotide sequence ID" value="NZ_POTW01000087.1"/>
</dbReference>
<name>A0A2W2BJD2_9ACTN</name>
<organism evidence="1 2">
    <name type="scientific">Jiangella anatolica</name>
    <dbReference type="NCBI Taxonomy" id="2670374"/>
    <lineage>
        <taxon>Bacteria</taxon>
        <taxon>Bacillati</taxon>
        <taxon>Actinomycetota</taxon>
        <taxon>Actinomycetes</taxon>
        <taxon>Jiangellales</taxon>
        <taxon>Jiangellaceae</taxon>
        <taxon>Jiangella</taxon>
    </lineage>
</organism>
<accession>A0A2W2BJD2</accession>
<dbReference type="Proteomes" id="UP000248764">
    <property type="component" value="Unassembled WGS sequence"/>
</dbReference>
<evidence type="ECO:0000313" key="2">
    <source>
        <dbReference type="Proteomes" id="UP000248764"/>
    </source>
</evidence>
<dbReference type="EMBL" id="POTW01000087">
    <property type="protein sequence ID" value="PZF80454.1"/>
    <property type="molecule type" value="Genomic_DNA"/>
</dbReference>
<evidence type="ECO:0000313" key="1">
    <source>
        <dbReference type="EMBL" id="PZF80454.1"/>
    </source>
</evidence>
<sequence length="79" mass="8786">MLTAVDLVLDDPAGLPAGWRTELQECRSWAARRLAIGWEIGWADYSVAAMTEYLLGQVKLLVDGPLPLGETWDFTPPDR</sequence>
<gene>
    <name evidence="1" type="ORF">C1I92_25955</name>
</gene>
<keyword evidence="2" id="KW-1185">Reference proteome</keyword>
<comment type="caution">
    <text evidence="1">The sequence shown here is derived from an EMBL/GenBank/DDBJ whole genome shotgun (WGS) entry which is preliminary data.</text>
</comment>
<proteinExistence type="predicted"/>
<reference evidence="1 2" key="1">
    <citation type="submission" date="2018-01" db="EMBL/GenBank/DDBJ databases">
        <title>Draft genome sequence of Jiangella sp. GTF31.</title>
        <authorList>
            <person name="Sahin N."/>
            <person name="Ay H."/>
            <person name="Saygin H."/>
        </authorList>
    </citation>
    <scope>NUCLEOTIDE SEQUENCE [LARGE SCALE GENOMIC DNA]</scope>
    <source>
        <strain evidence="1 2">GTF31</strain>
    </source>
</reference>